<proteinExistence type="predicted"/>
<dbReference type="GO" id="GO:0046930">
    <property type="term" value="C:pore complex"/>
    <property type="evidence" value="ECO:0007669"/>
    <property type="project" value="InterPro"/>
</dbReference>
<keyword evidence="4" id="KW-1053">Target membrane</keyword>
<dbReference type="GeneTree" id="ENSGT00940000164286"/>
<evidence type="ECO:0000256" key="3">
    <source>
        <dbReference type="ARBA" id="ARBA00022537"/>
    </source>
</evidence>
<reference evidence="6" key="2">
    <citation type="submission" date="2025-08" db="UniProtKB">
        <authorList>
            <consortium name="Ensembl"/>
        </authorList>
    </citation>
    <scope>IDENTIFICATION</scope>
</reference>
<keyword evidence="3" id="KW-1052">Target cell membrane</keyword>
<dbReference type="Ensembl" id="ENSAPET00000030106.1">
    <property type="protein sequence ID" value="ENSAPEP00000029319.1"/>
    <property type="gene ID" value="ENSAPEG00000020839.1"/>
</dbReference>
<keyword evidence="4" id="KW-0472">Membrane</keyword>
<dbReference type="GO" id="GO:0051715">
    <property type="term" value="P:cytolysis in another organism"/>
    <property type="evidence" value="ECO:0007669"/>
    <property type="project" value="InterPro"/>
</dbReference>
<dbReference type="GO" id="GO:0015267">
    <property type="term" value="F:channel activity"/>
    <property type="evidence" value="ECO:0007669"/>
    <property type="project" value="InterPro"/>
</dbReference>
<keyword evidence="5" id="KW-0166">Nematocyst</keyword>
<dbReference type="Pfam" id="PF06369">
    <property type="entry name" value="Anemone_cytotox"/>
    <property type="match status" value="1"/>
</dbReference>
<protein>
    <submittedName>
        <fullName evidence="6">Uncharacterized protein</fullName>
    </submittedName>
</protein>
<reference evidence="6" key="3">
    <citation type="submission" date="2025-09" db="UniProtKB">
        <authorList>
            <consortium name="Ensembl"/>
        </authorList>
    </citation>
    <scope>IDENTIFICATION</scope>
</reference>
<dbReference type="GO" id="GO:0006812">
    <property type="term" value="P:monoatomic cation transport"/>
    <property type="evidence" value="ECO:0007669"/>
    <property type="project" value="InterPro"/>
</dbReference>
<dbReference type="InterPro" id="IPR050677">
    <property type="entry name" value="Actinoporin_PFT"/>
</dbReference>
<evidence type="ECO:0000256" key="2">
    <source>
        <dbReference type="ARBA" id="ARBA00004532"/>
    </source>
</evidence>
<evidence type="ECO:0000256" key="4">
    <source>
        <dbReference type="ARBA" id="ARBA00023298"/>
    </source>
</evidence>
<dbReference type="Gene3D" id="2.60.270.20">
    <property type="entry name" value="Cytolysin/lectin"/>
    <property type="match status" value="1"/>
</dbReference>
<organism evidence="6 7">
    <name type="scientific">Amphiprion percula</name>
    <name type="common">Orange clownfish</name>
    <name type="synonym">Lutjanus percula</name>
    <dbReference type="NCBI Taxonomy" id="161767"/>
    <lineage>
        <taxon>Eukaryota</taxon>
        <taxon>Metazoa</taxon>
        <taxon>Chordata</taxon>
        <taxon>Craniata</taxon>
        <taxon>Vertebrata</taxon>
        <taxon>Euteleostomi</taxon>
        <taxon>Actinopterygii</taxon>
        <taxon>Neopterygii</taxon>
        <taxon>Teleostei</taxon>
        <taxon>Neoteleostei</taxon>
        <taxon>Acanthomorphata</taxon>
        <taxon>Ovalentaria</taxon>
        <taxon>Pomacentridae</taxon>
        <taxon>Amphiprion</taxon>
    </lineage>
</organism>
<dbReference type="InterPro" id="IPR009104">
    <property type="entry name" value="Anemon_actinoporin-like"/>
</dbReference>
<dbReference type="GO" id="GO:0042151">
    <property type="term" value="C:nematocyst"/>
    <property type="evidence" value="ECO:0007669"/>
    <property type="project" value="UniProtKB-SubCell"/>
</dbReference>
<dbReference type="GO" id="GO:0046931">
    <property type="term" value="P:pore complex assembly"/>
    <property type="evidence" value="ECO:0007669"/>
    <property type="project" value="InterPro"/>
</dbReference>
<dbReference type="PANTHER" id="PTHR40388">
    <property type="entry name" value="BRYOPORIN"/>
    <property type="match status" value="1"/>
</dbReference>
<dbReference type="Proteomes" id="UP000265080">
    <property type="component" value="Chromosome 14"/>
</dbReference>
<evidence type="ECO:0000256" key="1">
    <source>
        <dbReference type="ARBA" id="ARBA00004175"/>
    </source>
</evidence>
<evidence type="ECO:0000313" key="6">
    <source>
        <dbReference type="Ensembl" id="ENSAPEP00000029319.1"/>
    </source>
</evidence>
<keyword evidence="7" id="KW-1185">Reference proteome</keyword>
<reference evidence="6 7" key="1">
    <citation type="submission" date="2018-03" db="EMBL/GenBank/DDBJ databases">
        <title>Finding Nemo's genes: A chromosome-scale reference assembly of the genome of the orange clownfish Amphiprion percula.</title>
        <authorList>
            <person name="Lehmann R."/>
        </authorList>
    </citation>
    <scope>NUCLEOTIDE SEQUENCE</scope>
</reference>
<accession>A0A3P8TW63</accession>
<evidence type="ECO:0000256" key="5">
    <source>
        <dbReference type="ARBA" id="ARBA00023331"/>
    </source>
</evidence>
<evidence type="ECO:0000313" key="7">
    <source>
        <dbReference type="Proteomes" id="UP000265080"/>
    </source>
</evidence>
<dbReference type="InterPro" id="IPR015926">
    <property type="entry name" value="Cytolysin/lectin"/>
</dbReference>
<comment type="subcellular location">
    <subcellularLocation>
        <location evidence="2">Nematocyst</location>
    </subcellularLocation>
    <subcellularLocation>
        <location evidence="1">Target cell membrane</location>
    </subcellularLocation>
</comment>
<sequence>MQLSEGFASYFIILTGGAATMSDHETAEVRPFISTHRQCSFTITNTSSQYTLSEPSHYAFSGGCAEPLPPLLPPYSSGNAKFVKTANSPRGAVGVFTYTLHNQYTKRTTGKMAVMFSVPYDYNLYENWYGLGIFDKGTECNENLFDLMYDNTIVSTFSTGKASGPSLTYKKDQVTITASMLDQAKSVIKVLVKDNWS</sequence>
<dbReference type="PANTHER" id="PTHR40388:SF2">
    <property type="entry name" value="ACTINOPORIN-LIKE PROTEIN"/>
    <property type="match status" value="1"/>
</dbReference>
<dbReference type="STRING" id="161767.ENSAPEP00000029319"/>
<dbReference type="AlphaFoldDB" id="A0A3P8TW63"/>
<name>A0A3P8TW63_AMPPE</name>
<dbReference type="SUPFAM" id="SSF63724">
    <property type="entry name" value="Cytolysin/lectin"/>
    <property type="match status" value="1"/>
</dbReference>
<dbReference type="GO" id="GO:0044218">
    <property type="term" value="C:other organism cell membrane"/>
    <property type="evidence" value="ECO:0007669"/>
    <property type="project" value="UniProtKB-KW"/>
</dbReference>